<evidence type="ECO:0000313" key="4">
    <source>
        <dbReference type="Proteomes" id="UP001176940"/>
    </source>
</evidence>
<name>A0ABN9M9E9_9NEOB</name>
<dbReference type="PANTHER" id="PTHR21301">
    <property type="entry name" value="REVERSE TRANSCRIPTASE"/>
    <property type="match status" value="1"/>
</dbReference>
<accession>A0ABN9M9E9</accession>
<keyword evidence="4" id="KW-1185">Reference proteome</keyword>
<dbReference type="EMBL" id="CAUEEQ010048225">
    <property type="protein sequence ID" value="CAJ0959600.1"/>
    <property type="molecule type" value="Genomic_DNA"/>
</dbReference>
<reference evidence="3" key="1">
    <citation type="submission" date="2023-07" db="EMBL/GenBank/DDBJ databases">
        <authorList>
            <person name="Stuckert A."/>
        </authorList>
    </citation>
    <scope>NUCLEOTIDE SEQUENCE</scope>
</reference>
<comment type="caution">
    <text evidence="3">The sequence shown here is derived from an EMBL/GenBank/DDBJ whole genome shotgun (WGS) entry which is preliminary data.</text>
</comment>
<evidence type="ECO:0000313" key="3">
    <source>
        <dbReference type="EMBL" id="CAJ0959600.1"/>
    </source>
</evidence>
<dbReference type="Pfam" id="PF26215">
    <property type="entry name" value="HTH_animal"/>
    <property type="match status" value="1"/>
</dbReference>
<feature type="domain" description="Helix-turn-helix" evidence="2">
    <location>
        <begin position="119"/>
        <end position="176"/>
    </location>
</feature>
<evidence type="ECO:0000256" key="1">
    <source>
        <dbReference type="SAM" id="MobiDB-lite"/>
    </source>
</evidence>
<protein>
    <recommendedName>
        <fullName evidence="2">Helix-turn-helix domain-containing protein</fullName>
    </recommendedName>
</protein>
<dbReference type="InterPro" id="IPR058912">
    <property type="entry name" value="HTH_animal"/>
</dbReference>
<feature type="region of interest" description="Disordered" evidence="1">
    <location>
        <begin position="436"/>
        <end position="461"/>
    </location>
</feature>
<sequence>GSFFLQLQGTAMGAAFAPSYANLFLGLWERDLFMSDQHASMDRVPLWTRYIDDIFLVWQGSSHELDMFMMDLNSNDLNIRLTHTSNSDFVEFLDVTVKRGPNGEINSDVYRKPTSTNLLLHASSSHPRHMIQSVPVGQFLRLRRICSSDTDFERQAEDLKNRFLERGYSRRVLKRAYNRARHSHRNDLLYKPTNVNRQPDNQSRFITNFNCHSTSIRSALQRSWHVLQVDPILAKFLPERPPITFRRSKNLRDLLTRSHYEEEPRVTFLNQGNPRSGCVPCGHCVACCNIDRSDTFSNSSGSKVYKIKKFITCTTRYVIYYAVCPCGLIYVGLTTRLLKVRVREHVLGIQAAAGHTDASTLKTIPRHFKEFHQCNSDLLRTTQELRKRARKHISTVHLAASDLRKGRILTPVAEHFLVKHGGSSANLKVVGLQKLTPNERGGDRRKHFYKLSPDGSSNYNR</sequence>
<dbReference type="PANTHER" id="PTHR21301:SF13">
    <property type="match status" value="1"/>
</dbReference>
<organism evidence="3 4">
    <name type="scientific">Ranitomeya imitator</name>
    <name type="common">mimic poison frog</name>
    <dbReference type="NCBI Taxonomy" id="111125"/>
    <lineage>
        <taxon>Eukaryota</taxon>
        <taxon>Metazoa</taxon>
        <taxon>Chordata</taxon>
        <taxon>Craniata</taxon>
        <taxon>Vertebrata</taxon>
        <taxon>Euteleostomi</taxon>
        <taxon>Amphibia</taxon>
        <taxon>Batrachia</taxon>
        <taxon>Anura</taxon>
        <taxon>Neobatrachia</taxon>
        <taxon>Hyloidea</taxon>
        <taxon>Dendrobatidae</taxon>
        <taxon>Dendrobatinae</taxon>
        <taxon>Ranitomeya</taxon>
    </lineage>
</organism>
<evidence type="ECO:0000259" key="2">
    <source>
        <dbReference type="Pfam" id="PF26215"/>
    </source>
</evidence>
<gene>
    <name evidence="3" type="ORF">RIMI_LOCUS16911521</name>
</gene>
<feature type="non-terminal residue" evidence="3">
    <location>
        <position position="1"/>
    </location>
</feature>
<proteinExistence type="predicted"/>
<dbReference type="Proteomes" id="UP001176940">
    <property type="component" value="Unassembled WGS sequence"/>
</dbReference>